<evidence type="ECO:0000256" key="3">
    <source>
        <dbReference type="ARBA" id="ARBA00022741"/>
    </source>
</evidence>
<evidence type="ECO:0000256" key="4">
    <source>
        <dbReference type="ARBA" id="ARBA00022777"/>
    </source>
</evidence>
<gene>
    <name evidence="15" type="ORF">EET67_22305</name>
</gene>
<dbReference type="EMBL" id="RKST01000035">
    <property type="protein sequence ID" value="RUM95621.1"/>
    <property type="molecule type" value="Genomic_DNA"/>
</dbReference>
<dbReference type="InterPro" id="IPR010737">
    <property type="entry name" value="4-carb_acid_sugar_kinase_N"/>
</dbReference>
<dbReference type="InterPro" id="IPR042213">
    <property type="entry name" value="NBD_C_sf"/>
</dbReference>
<comment type="function">
    <text evidence="9">Catalyzes the ATP-dependent phosphorylation of 3-oxo-tetronate to 3-oxo-tetronate 4-phosphate.</text>
</comment>
<feature type="domain" description="Four-carbon acid sugar kinase nucleotide binding" evidence="14">
    <location>
        <begin position="258"/>
        <end position="412"/>
    </location>
</feature>
<keyword evidence="3" id="KW-0547">Nucleotide-binding</keyword>
<comment type="caution">
    <text evidence="15">The sequence shown here is derived from an EMBL/GenBank/DDBJ whole genome shotgun (WGS) entry which is preliminary data.</text>
</comment>
<dbReference type="OrthoDB" id="191465at2"/>
<dbReference type="RefSeq" id="WP_128628540.1">
    <property type="nucleotide sequence ID" value="NZ_RKST01000035.1"/>
</dbReference>
<dbReference type="Pfam" id="PF07005">
    <property type="entry name" value="SBD_N"/>
    <property type="match status" value="1"/>
</dbReference>
<dbReference type="InterPro" id="IPR031475">
    <property type="entry name" value="NBD_C"/>
</dbReference>
<evidence type="ECO:0000256" key="10">
    <source>
        <dbReference type="ARBA" id="ARBA00039095"/>
    </source>
</evidence>
<evidence type="ECO:0000256" key="8">
    <source>
        <dbReference type="ARBA" id="ARBA00036346"/>
    </source>
</evidence>
<keyword evidence="6" id="KW-0119">Carbohydrate metabolism</keyword>
<dbReference type="GO" id="GO:0016301">
    <property type="term" value="F:kinase activity"/>
    <property type="evidence" value="ECO:0007669"/>
    <property type="project" value="UniProtKB-KW"/>
</dbReference>
<dbReference type="SUPFAM" id="SSF142764">
    <property type="entry name" value="YgbK-like"/>
    <property type="match status" value="1"/>
</dbReference>
<dbReference type="Pfam" id="PF17042">
    <property type="entry name" value="NBD_C"/>
    <property type="match status" value="1"/>
</dbReference>
<evidence type="ECO:0000256" key="11">
    <source>
        <dbReference type="ARBA" id="ARBA00039461"/>
    </source>
</evidence>
<dbReference type="InterPro" id="IPR050007">
    <property type="entry name" value="OtnK"/>
</dbReference>
<sequence>MLLGVIADDFTGASDIANTLTRGHNGQGGLATAQYIGVPDHDAAPDVEAGVVSLKSRSVPAEEAVELSLAALAWLQAQGCRQIVFKYCSTFDSTPEGNIGPVGEALAKAVGTAGVVACPAFPATGRTVYQGHLFVHDRLLSESGMQNHPLTPMTDPDIRRFLRKQTQDDVGLVLAATVHQGADAIKAALQTSATHGETLAIVDAISDADLAEIGKACADAPLLTGGSGIALGLPGNFIARGLASGKAAGFAGRPGPEAILAGSCSGATRGQIGVHASSHPVLAISVDDVMAGRTTADDLVSFITANEGNAPLAYSSATPEQVAEAQRRYGREEVAGRLDALFADTARRLVDDGVRRLVVAGGETSGAVAQALDLGDLAIGPEVSPGVPVLVSRRRNIALALKSGNFGGPAFFNDALRALAGDIRS</sequence>
<organism evidence="15 16">
    <name type="scientific">Borborobacter arsenicus</name>
    <dbReference type="NCBI Taxonomy" id="1851146"/>
    <lineage>
        <taxon>Bacteria</taxon>
        <taxon>Pseudomonadati</taxon>
        <taxon>Pseudomonadota</taxon>
        <taxon>Alphaproteobacteria</taxon>
        <taxon>Hyphomicrobiales</taxon>
        <taxon>Phyllobacteriaceae</taxon>
        <taxon>Borborobacter</taxon>
    </lineage>
</organism>
<keyword evidence="4 15" id="KW-0418">Kinase</keyword>
<evidence type="ECO:0000259" key="14">
    <source>
        <dbReference type="Pfam" id="PF17042"/>
    </source>
</evidence>
<dbReference type="AlphaFoldDB" id="A0A432V0D1"/>
<name>A0A432V0D1_9HYPH</name>
<comment type="similarity">
    <text evidence="1">Belongs to the four-carbon acid sugar kinase family.</text>
</comment>
<dbReference type="Gene3D" id="3.40.980.20">
    <property type="entry name" value="Four-carbon acid sugar kinase, nucleotide binding domain"/>
    <property type="match status" value="1"/>
</dbReference>
<evidence type="ECO:0000313" key="15">
    <source>
        <dbReference type="EMBL" id="RUM95621.1"/>
    </source>
</evidence>
<keyword evidence="5" id="KW-0067">ATP-binding</keyword>
<protein>
    <recommendedName>
        <fullName evidence="11">3-oxo-tetronate kinase</fullName>
        <ecNumber evidence="10">2.7.1.217</ecNumber>
    </recommendedName>
    <alternativeName>
        <fullName evidence="12">3-dehydrotetronate 4-kinase</fullName>
    </alternativeName>
</protein>
<dbReference type="InterPro" id="IPR037051">
    <property type="entry name" value="4-carb_acid_sugar_kinase_N_sf"/>
</dbReference>
<evidence type="ECO:0000256" key="5">
    <source>
        <dbReference type="ARBA" id="ARBA00022840"/>
    </source>
</evidence>
<evidence type="ECO:0000256" key="9">
    <source>
        <dbReference type="ARBA" id="ARBA00037335"/>
    </source>
</evidence>
<proteinExistence type="inferred from homology"/>
<comment type="catalytic activity">
    <reaction evidence="8">
        <text>3-dehydro-D-erythronate + ATP = 3-dehydro-4-O-phospho-D-erythronate + ADP + H(+)</text>
        <dbReference type="Rhea" id="RHEA:52556"/>
        <dbReference type="ChEBI" id="CHEBI:15378"/>
        <dbReference type="ChEBI" id="CHEBI:30616"/>
        <dbReference type="ChEBI" id="CHEBI:57958"/>
        <dbReference type="ChEBI" id="CHEBI:136593"/>
        <dbReference type="ChEBI" id="CHEBI:456216"/>
        <dbReference type="EC" id="2.7.1.217"/>
    </reaction>
</comment>
<evidence type="ECO:0000256" key="12">
    <source>
        <dbReference type="ARBA" id="ARBA00041377"/>
    </source>
</evidence>
<accession>A0A432V0D1</accession>
<keyword evidence="2" id="KW-0808">Transferase</keyword>
<dbReference type="GO" id="GO:0005524">
    <property type="term" value="F:ATP binding"/>
    <property type="evidence" value="ECO:0007669"/>
    <property type="project" value="UniProtKB-KW"/>
</dbReference>
<dbReference type="EC" id="2.7.1.217" evidence="10"/>
<evidence type="ECO:0000256" key="2">
    <source>
        <dbReference type="ARBA" id="ARBA00022679"/>
    </source>
</evidence>
<keyword evidence="16" id="KW-1185">Reference proteome</keyword>
<evidence type="ECO:0000256" key="1">
    <source>
        <dbReference type="ARBA" id="ARBA00005715"/>
    </source>
</evidence>
<dbReference type="Gene3D" id="3.40.50.10840">
    <property type="entry name" value="Putative sugar-binding, N-terminal domain"/>
    <property type="match status" value="1"/>
</dbReference>
<evidence type="ECO:0000259" key="13">
    <source>
        <dbReference type="Pfam" id="PF07005"/>
    </source>
</evidence>
<evidence type="ECO:0000256" key="7">
    <source>
        <dbReference type="ARBA" id="ARBA00035898"/>
    </source>
</evidence>
<dbReference type="NCBIfam" id="NF043035">
    <property type="entry name" value="OxoTetrKin"/>
    <property type="match status" value="1"/>
</dbReference>
<feature type="domain" description="Four-carbon acid sugar kinase N-terminal" evidence="13">
    <location>
        <begin position="3"/>
        <end position="232"/>
    </location>
</feature>
<dbReference type="Proteomes" id="UP000281647">
    <property type="component" value="Unassembled WGS sequence"/>
</dbReference>
<evidence type="ECO:0000313" key="16">
    <source>
        <dbReference type="Proteomes" id="UP000281647"/>
    </source>
</evidence>
<reference evidence="15 16" key="1">
    <citation type="submission" date="2018-11" db="EMBL/GenBank/DDBJ databases">
        <title>Pseudaminobacter arsenicus sp. nov., an arsenic-resistant bacterium isolated from arsenic-rich aquifers.</title>
        <authorList>
            <person name="Mu Y."/>
        </authorList>
    </citation>
    <scope>NUCLEOTIDE SEQUENCE [LARGE SCALE GENOMIC DNA]</scope>
    <source>
        <strain evidence="15 16">CB3</strain>
    </source>
</reference>
<comment type="catalytic activity">
    <reaction evidence="7">
        <text>3-dehydro-L-erythronate + ATP = 3-dehydro-4-O-phospho-L-erythronate + ADP + H(+)</text>
        <dbReference type="Rhea" id="RHEA:52552"/>
        <dbReference type="ChEBI" id="CHEBI:15378"/>
        <dbReference type="ChEBI" id="CHEBI:30616"/>
        <dbReference type="ChEBI" id="CHEBI:136592"/>
        <dbReference type="ChEBI" id="CHEBI:136670"/>
        <dbReference type="ChEBI" id="CHEBI:456216"/>
        <dbReference type="EC" id="2.7.1.217"/>
    </reaction>
</comment>
<evidence type="ECO:0000256" key="6">
    <source>
        <dbReference type="ARBA" id="ARBA00023277"/>
    </source>
</evidence>